<sequence length="299" mass="34159">MRAQLDASIEAWVQKFGLVRTEREWTLFHAAQTGLLTSLCYPRMPFETLEPAGHLCTWILQFDESGFEGPASRGDFSQTTANLARFQKIADAPQQPLDVQEPYWVALQDILLRLHKVATGEQLYRFDMGILRWLHGNGCELGYRVKGTMPTLQDFLVIRGNTAGSSLFASMIDMGSDRPISSAHWGSPALRALNLLGDFLYGIDNDIASYLRDAQSPRQLRWNVVDVLAHEYGISAEHAIQRACDMHREKMQQTADLCSSLRQHPDTGVREFATDFEYMMSGPWKWYQMINRYRVVDEF</sequence>
<name>A0AAD0J165_9BURK</name>
<dbReference type="SUPFAM" id="SSF48576">
    <property type="entry name" value="Terpenoid synthases"/>
    <property type="match status" value="1"/>
</dbReference>
<proteinExistence type="inferred from homology"/>
<gene>
    <name evidence="2" type="ORF">B9Z07_04055</name>
</gene>
<dbReference type="PANTHER" id="PTHR35201:SF4">
    <property type="entry name" value="BETA-PINACENE SYNTHASE-RELATED"/>
    <property type="match status" value="1"/>
</dbReference>
<dbReference type="InterPro" id="IPR034686">
    <property type="entry name" value="Terpene_cyclase-like_2"/>
</dbReference>
<keyword evidence="1" id="KW-0479">Metal-binding</keyword>
<evidence type="ECO:0000313" key="2">
    <source>
        <dbReference type="EMBL" id="AWG28115.1"/>
    </source>
</evidence>
<dbReference type="AlphaFoldDB" id="A0AAD0J165"/>
<organism evidence="2 3">
    <name type="scientific">Burkholderia cenocepacia</name>
    <dbReference type="NCBI Taxonomy" id="95486"/>
    <lineage>
        <taxon>Bacteria</taxon>
        <taxon>Pseudomonadati</taxon>
        <taxon>Pseudomonadota</taxon>
        <taxon>Betaproteobacteria</taxon>
        <taxon>Burkholderiales</taxon>
        <taxon>Burkholderiaceae</taxon>
        <taxon>Burkholderia</taxon>
        <taxon>Burkholderia cepacia complex</taxon>
    </lineage>
</organism>
<evidence type="ECO:0000256" key="1">
    <source>
        <dbReference type="RuleBase" id="RU366034"/>
    </source>
</evidence>
<protein>
    <recommendedName>
        <fullName evidence="1">Terpene synthase</fullName>
        <ecNumber evidence="1">4.2.3.-</ecNumber>
    </recommendedName>
</protein>
<dbReference type="GO" id="GO:0010333">
    <property type="term" value="F:terpene synthase activity"/>
    <property type="evidence" value="ECO:0007669"/>
    <property type="project" value="InterPro"/>
</dbReference>
<accession>A0AAD0J165</accession>
<dbReference type="Proteomes" id="UP000244809">
    <property type="component" value="Chromosome 1"/>
</dbReference>
<dbReference type="SFLD" id="SFLDS00005">
    <property type="entry name" value="Isoprenoid_Synthase_Type_I"/>
    <property type="match status" value="1"/>
</dbReference>
<reference evidence="2 3" key="1">
    <citation type="submission" date="2017-04" db="EMBL/GenBank/DDBJ databases">
        <title>Complete genome sequence of Burkholderia cenocepacia PC184 Midwest clone.</title>
        <authorList>
            <person name="Mulks M.H."/>
            <person name="Cooper V.S."/>
        </authorList>
    </citation>
    <scope>NUCLEOTIDE SEQUENCE [LARGE SCALE GENOMIC DNA]</scope>
    <source>
        <strain evidence="2 3">PC184 Mulks</strain>
    </source>
</reference>
<dbReference type="Gene3D" id="1.10.600.10">
    <property type="entry name" value="Farnesyl Diphosphate Synthase"/>
    <property type="match status" value="1"/>
</dbReference>
<comment type="cofactor">
    <cofactor evidence="1">
        <name>Mg(2+)</name>
        <dbReference type="ChEBI" id="CHEBI:18420"/>
    </cofactor>
</comment>
<comment type="similarity">
    <text evidence="1">Belongs to the terpene synthase family.</text>
</comment>
<dbReference type="InterPro" id="IPR008949">
    <property type="entry name" value="Isoprenoid_synthase_dom_sf"/>
</dbReference>
<keyword evidence="1" id="KW-0456">Lyase</keyword>
<dbReference type="SFLD" id="SFLDG01020">
    <property type="entry name" value="Terpene_Cyclase_Like_2"/>
    <property type="match status" value="1"/>
</dbReference>
<dbReference type="EC" id="4.2.3.-" evidence="1"/>
<dbReference type="EMBL" id="CP021067">
    <property type="protein sequence ID" value="AWG28115.1"/>
    <property type="molecule type" value="Genomic_DNA"/>
</dbReference>
<dbReference type="Pfam" id="PF19086">
    <property type="entry name" value="Terpene_syn_C_2"/>
    <property type="match status" value="1"/>
</dbReference>
<evidence type="ECO:0000313" key="3">
    <source>
        <dbReference type="Proteomes" id="UP000244809"/>
    </source>
</evidence>
<dbReference type="PANTHER" id="PTHR35201">
    <property type="entry name" value="TERPENE SYNTHASE"/>
    <property type="match status" value="1"/>
</dbReference>
<keyword evidence="1" id="KW-0460">Magnesium</keyword>
<dbReference type="GO" id="GO:0046872">
    <property type="term" value="F:metal ion binding"/>
    <property type="evidence" value="ECO:0007669"/>
    <property type="project" value="UniProtKB-KW"/>
</dbReference>